<dbReference type="GO" id="GO:0061630">
    <property type="term" value="F:ubiquitin protein ligase activity"/>
    <property type="evidence" value="ECO:0007669"/>
    <property type="project" value="InterPro"/>
</dbReference>
<organism evidence="2 3">
    <name type="scientific">Diversispora eburnea</name>
    <dbReference type="NCBI Taxonomy" id="1213867"/>
    <lineage>
        <taxon>Eukaryota</taxon>
        <taxon>Fungi</taxon>
        <taxon>Fungi incertae sedis</taxon>
        <taxon>Mucoromycota</taxon>
        <taxon>Glomeromycotina</taxon>
        <taxon>Glomeromycetes</taxon>
        <taxon>Diversisporales</taxon>
        <taxon>Diversisporaceae</taxon>
        <taxon>Diversispora</taxon>
    </lineage>
</organism>
<dbReference type="GO" id="GO:0072344">
    <property type="term" value="P:rescue of stalled ribosome"/>
    <property type="evidence" value="ECO:0007669"/>
    <property type="project" value="InterPro"/>
</dbReference>
<dbReference type="PANTHER" id="PTHR22938">
    <property type="entry name" value="ZINC FINGER PROTEIN 598"/>
    <property type="match status" value="1"/>
</dbReference>
<reference evidence="2" key="1">
    <citation type="submission" date="2021-06" db="EMBL/GenBank/DDBJ databases">
        <authorList>
            <person name="Kallberg Y."/>
            <person name="Tangrot J."/>
            <person name="Rosling A."/>
        </authorList>
    </citation>
    <scope>NUCLEOTIDE SEQUENCE</scope>
    <source>
        <strain evidence="2">AZ414A</strain>
    </source>
</reference>
<dbReference type="AlphaFoldDB" id="A0A9N8W842"/>
<dbReference type="Proteomes" id="UP000789706">
    <property type="component" value="Unassembled WGS sequence"/>
</dbReference>
<comment type="caution">
    <text evidence="2">The sequence shown here is derived from an EMBL/GenBank/DDBJ whole genome shotgun (WGS) entry which is preliminary data.</text>
</comment>
<accession>A0A9N8W842</accession>
<gene>
    <name evidence="2" type="ORF">DEBURN_LOCUS3454</name>
</gene>
<dbReference type="GO" id="GO:0043022">
    <property type="term" value="F:ribosome binding"/>
    <property type="evidence" value="ECO:0007669"/>
    <property type="project" value="TreeGrafter"/>
</dbReference>
<protein>
    <submittedName>
        <fullName evidence="2">1665_t:CDS:1</fullName>
    </submittedName>
</protein>
<dbReference type="OrthoDB" id="3838338at2759"/>
<dbReference type="EMBL" id="CAJVPK010000220">
    <property type="protein sequence ID" value="CAG8477030.1"/>
    <property type="molecule type" value="Genomic_DNA"/>
</dbReference>
<dbReference type="GO" id="GO:0016567">
    <property type="term" value="P:protein ubiquitination"/>
    <property type="evidence" value="ECO:0007669"/>
    <property type="project" value="TreeGrafter"/>
</dbReference>
<dbReference type="PANTHER" id="PTHR22938:SF0">
    <property type="entry name" value="E3 UBIQUITIN-PROTEIN LIGASE ZNF598"/>
    <property type="match status" value="1"/>
</dbReference>
<feature type="compositionally biased region" description="Low complexity" evidence="1">
    <location>
        <begin position="75"/>
        <end position="86"/>
    </location>
</feature>
<name>A0A9N8W842_9GLOM</name>
<feature type="region of interest" description="Disordered" evidence="1">
    <location>
        <begin position="58"/>
        <end position="93"/>
    </location>
</feature>
<evidence type="ECO:0000313" key="3">
    <source>
        <dbReference type="Proteomes" id="UP000789706"/>
    </source>
</evidence>
<keyword evidence="3" id="KW-1185">Reference proteome</keyword>
<evidence type="ECO:0000313" key="2">
    <source>
        <dbReference type="EMBL" id="CAG8477030.1"/>
    </source>
</evidence>
<proteinExistence type="predicted"/>
<sequence>MCSNISFVETNETLIHEETINGQRRSLDLISRNETEILQPHNNNSTTQLSNINKIKASTTQTTAETTTKTEEEPLTTTTTTTSNNKNDNKNKCNLSPIPNKHATPEICKENNCEENNSNTCPICTEKTNIYAVAHCNHHMIKFKCPIKSCQSSCDEGWTELVQHVRNVHKLIFCGRCIAHRKIFSWEHILYTKEELRRHYRSGDSKDTNFRGHPSCIESFSIPNDNKYFAYIIQTLDELTSSVFNINYDILGIKELVFNYDLDFLYNLWIGNI</sequence>
<evidence type="ECO:0000256" key="1">
    <source>
        <dbReference type="SAM" id="MobiDB-lite"/>
    </source>
</evidence>
<dbReference type="InterPro" id="IPR044288">
    <property type="entry name" value="ZNF598/HEL2"/>
</dbReference>